<dbReference type="Gene3D" id="1.10.287.210">
    <property type="match status" value="1"/>
</dbReference>
<reference evidence="3" key="2">
    <citation type="submission" date="2025-05" db="UniProtKB">
        <authorList>
            <consortium name="Ensembl"/>
        </authorList>
    </citation>
    <scope>IDENTIFICATION</scope>
    <source>
        <strain evidence="3">Brown Norway</strain>
    </source>
</reference>
<dbReference type="Ensembl" id="ENSRNOT00000117896.2">
    <property type="protein sequence ID" value="ENSRNOP00000076590.1"/>
    <property type="gene ID" value="ENSRNOG00000066616.2"/>
</dbReference>
<accession>A0A8I6AGC5</accession>
<dbReference type="AGR" id="RGD:7637649"/>
<dbReference type="CDD" id="cd09851">
    <property type="entry name" value="HTLV-1-like_HR1-HR2"/>
    <property type="match status" value="1"/>
</dbReference>
<dbReference type="Ensembl" id="ENSRNOT00000120261.2">
    <property type="protein sequence ID" value="ENSRNOP00000093495.1"/>
    <property type="gene ID" value="ENSRNOG00000066616.2"/>
</dbReference>
<feature type="compositionally biased region" description="Pro residues" evidence="1">
    <location>
        <begin position="225"/>
        <end position="238"/>
    </location>
</feature>
<evidence type="ECO:0000256" key="1">
    <source>
        <dbReference type="SAM" id="MobiDB-lite"/>
    </source>
</evidence>
<feature type="transmembrane region" description="Helical" evidence="2">
    <location>
        <begin position="574"/>
        <end position="600"/>
    </location>
</feature>
<feature type="compositionally biased region" description="Low complexity" evidence="1">
    <location>
        <begin position="254"/>
        <end position="267"/>
    </location>
</feature>
<reference evidence="3 4" key="1">
    <citation type="journal article" date="2004" name="Nature">
        <title>Genome sequence of the Brown Norway rat yields insights into mammalian evolution.</title>
        <authorList>
            <consortium name="Rat Genome Sequencing Project Consortium"/>
            <person name="Gibbs R.A."/>
            <person name="Weinstock G.M."/>
            <person name="Metzker M.L."/>
            <person name="Muzny D.M."/>
            <person name="Sodergren E.J."/>
            <person name="Scherer S."/>
            <person name="Scott G."/>
            <person name="Steffen D."/>
            <person name="Worley K.C."/>
            <person name="Burch P.E."/>
            <person name="Okwuonu G."/>
            <person name="Hines S."/>
            <person name="Lewis L."/>
            <person name="Deramo C."/>
            <person name="Delgado O."/>
            <person name="Dugan-Rocha S."/>
            <person name="Miner G."/>
            <person name="Morgan M."/>
            <person name="Hawes A."/>
            <person name="Gill R."/>
            <person name="Holt R.A."/>
            <person name="Adams M.D."/>
            <person name="Amanatides P.G."/>
            <person name="Baden-Tillson H."/>
            <person name="Barnstead M."/>
            <person name="Chin S."/>
            <person name="Evans C.A."/>
            <person name="Ferriera S."/>
            <person name="Fosler C."/>
            <person name="Glodek A."/>
            <person name="Gu Z."/>
            <person name="Jennings D."/>
            <person name="Kraft C.L."/>
            <person name="Nguyen T."/>
            <person name="Pfannkoch C.M."/>
            <person name="Sitter C."/>
            <person name="Sutton G.G."/>
            <person name="Venter J.C."/>
            <person name="Woodage T."/>
            <person name="Smith D."/>
            <person name="Lee H.-M."/>
            <person name="Gustafson E."/>
            <person name="Cahill P."/>
            <person name="Kana A."/>
            <person name="Doucette-Stamm L."/>
            <person name="Weinstock K."/>
            <person name="Fechtel K."/>
            <person name="Weiss R.B."/>
            <person name="Dunn D.M."/>
            <person name="Green E.D."/>
            <person name="Blakesley R.W."/>
            <person name="Bouffard G.G."/>
            <person name="De Jong P.J."/>
            <person name="Osoegawa K."/>
            <person name="Zhu B."/>
            <person name="Marra M."/>
            <person name="Schein J."/>
            <person name="Bosdet I."/>
            <person name="Fjell C."/>
            <person name="Jones S."/>
            <person name="Krzywinski M."/>
            <person name="Mathewson C."/>
            <person name="Siddiqui A."/>
            <person name="Wye N."/>
            <person name="McPherson J."/>
            <person name="Zhao S."/>
            <person name="Fraser C.M."/>
            <person name="Shetty J."/>
            <person name="Shatsman S."/>
            <person name="Geer K."/>
            <person name="Chen Y."/>
            <person name="Abramzon S."/>
            <person name="Nierman W.C."/>
            <person name="Havlak P.H."/>
            <person name="Chen R."/>
            <person name="Durbin K.J."/>
            <person name="Egan A."/>
            <person name="Ren Y."/>
            <person name="Song X.-Z."/>
            <person name="Li B."/>
            <person name="Liu Y."/>
            <person name="Qin X."/>
            <person name="Cawley S."/>
            <person name="Cooney A.J."/>
            <person name="D'Souza L.M."/>
            <person name="Martin K."/>
            <person name="Wu J.Q."/>
            <person name="Gonzalez-Garay M.L."/>
            <person name="Jackson A.R."/>
            <person name="Kalafus K.J."/>
            <person name="McLeod M.P."/>
            <person name="Milosavljevic A."/>
            <person name="Virk D."/>
            <person name="Volkov A."/>
            <person name="Wheeler D.A."/>
            <person name="Zhang Z."/>
            <person name="Bailey J.A."/>
            <person name="Eichler E.E."/>
            <person name="Tuzun E."/>
            <person name="Birney E."/>
            <person name="Mongin E."/>
            <person name="Ureta-Vidal A."/>
            <person name="Woodwark C."/>
            <person name="Zdobnov E."/>
            <person name="Bork P."/>
            <person name="Suyama M."/>
            <person name="Torrents D."/>
            <person name="Alexandersson M."/>
            <person name="Trask B.J."/>
            <person name="Young J.M."/>
            <person name="Huang H."/>
            <person name="Wang H."/>
            <person name="Xing H."/>
            <person name="Daniels S."/>
            <person name="Gietzen D."/>
            <person name="Schmidt J."/>
            <person name="Stevens K."/>
            <person name="Vitt U."/>
            <person name="Wingrove J."/>
            <person name="Camara F."/>
            <person name="Mar Alba M."/>
            <person name="Abril J.F."/>
            <person name="Guigo R."/>
            <person name="Smit A."/>
            <person name="Dubchak I."/>
            <person name="Rubin E.M."/>
            <person name="Couronne O."/>
            <person name="Poliakov A."/>
            <person name="Huebner N."/>
            <person name="Ganten D."/>
            <person name="Goesele C."/>
            <person name="Hummel O."/>
            <person name="Kreitler T."/>
            <person name="Lee Y.-A."/>
            <person name="Monti J."/>
            <person name="Schulz H."/>
            <person name="Zimdahl H."/>
            <person name="Himmelbauer H."/>
            <person name="Lehrach H."/>
            <person name="Jacob H.J."/>
            <person name="Bromberg S."/>
            <person name="Gullings-Handley J."/>
            <person name="Jensen-Seaman M.I."/>
            <person name="Kwitek A.E."/>
            <person name="Lazar J."/>
            <person name="Pasko D."/>
            <person name="Tonellato P.J."/>
            <person name="Twigger S."/>
            <person name="Ponting C.P."/>
            <person name="Duarte J.M."/>
            <person name="Rice S."/>
            <person name="Goodstadt L."/>
            <person name="Beatson S.A."/>
            <person name="Emes R.D."/>
            <person name="Winter E.E."/>
            <person name="Webber C."/>
            <person name="Brandt P."/>
            <person name="Nyakatura G."/>
            <person name="Adetobi M."/>
            <person name="Chiaromonte F."/>
            <person name="Elnitski L."/>
            <person name="Eswara P."/>
            <person name="Hardison R.C."/>
            <person name="Hou M."/>
            <person name="Kolbe D."/>
            <person name="Makova K."/>
            <person name="Miller W."/>
            <person name="Nekrutenko A."/>
            <person name="Riemer C."/>
            <person name="Schwartz S."/>
            <person name="Taylor J."/>
            <person name="Yang S."/>
            <person name="Zhang Y."/>
            <person name="Lindpaintner K."/>
            <person name="Andrews T.D."/>
            <person name="Caccamo M."/>
            <person name="Clamp M."/>
            <person name="Clarke L."/>
            <person name="Curwen V."/>
            <person name="Durbin R.M."/>
            <person name="Eyras E."/>
            <person name="Searle S.M."/>
            <person name="Cooper G.M."/>
            <person name="Batzoglou S."/>
            <person name="Brudno M."/>
            <person name="Sidow A."/>
            <person name="Stone E.A."/>
            <person name="Payseur B.A."/>
            <person name="Bourque G."/>
            <person name="Lopez-Otin C."/>
            <person name="Puente X.S."/>
            <person name="Chakrabarti K."/>
            <person name="Chatterji S."/>
            <person name="Dewey C."/>
            <person name="Pachter L."/>
            <person name="Bray N."/>
            <person name="Yap V.B."/>
            <person name="Caspi A."/>
            <person name="Tesler G."/>
            <person name="Pevzner P.A."/>
            <person name="Haussler D."/>
            <person name="Roskin K.M."/>
            <person name="Baertsch R."/>
            <person name="Clawson H."/>
            <person name="Furey T.S."/>
            <person name="Hinrichs A.S."/>
            <person name="Karolchik D."/>
            <person name="Kent W.J."/>
            <person name="Rosenbloom K.R."/>
            <person name="Trumbower H."/>
            <person name="Weirauch M."/>
            <person name="Cooper D.N."/>
            <person name="Stenson P.D."/>
            <person name="Ma B."/>
            <person name="Brent M."/>
            <person name="Arumugam M."/>
            <person name="Shteynberg D."/>
            <person name="Copley R.R."/>
            <person name="Taylor M.S."/>
            <person name="Riethman H."/>
            <person name="Mudunuri U."/>
            <person name="Peterson J."/>
            <person name="Guyer M."/>
            <person name="Felsenfeld A."/>
            <person name="Old S."/>
            <person name="Mockrin S."/>
            <person name="Collins F.S."/>
        </authorList>
    </citation>
    <scope>NUCLEOTIDE SEQUENCE [LARGE SCALE GENOMIC DNA]</scope>
    <source>
        <strain evidence="3 4">Brown Norway</strain>
    </source>
</reference>
<keyword evidence="2" id="KW-1133">Transmembrane helix</keyword>
<dbReference type="GeneTree" id="ENSGT00690000102286"/>
<dbReference type="GlyGen" id="A0A8I6AGC5">
    <property type="glycosylation" value="1 site"/>
</dbReference>
<proteinExistence type="predicted"/>
<gene>
    <name evidence="3 6" type="primary">LOC102555557</name>
    <name evidence="5" type="synonym">LOC102549747</name>
</gene>
<dbReference type="RGD" id="7637649">
    <property type="gene designation" value="LOC102549747"/>
</dbReference>
<dbReference type="AGR" id="RGD:7646482"/>
<protein>
    <submittedName>
        <fullName evidence="3">MLV-related proviral Env polyprotein-like</fullName>
    </submittedName>
</protein>
<dbReference type="Proteomes" id="UP000002494">
    <property type="component" value="Chromosome 3"/>
</dbReference>
<dbReference type="PANTHER" id="PTHR10424:SF72">
    <property type="entry name" value="BC035947 PROTEIN-RELATED"/>
    <property type="match status" value="1"/>
</dbReference>
<dbReference type="InterPro" id="IPR018154">
    <property type="entry name" value="TLV/ENV_coat_polyprotein"/>
</dbReference>
<dbReference type="Ensembl" id="ENSRNOT00000108188.2">
    <property type="protein sequence ID" value="ENSRNOP00000091758.1"/>
    <property type="gene ID" value="ENSRNOG00000066616.2"/>
</dbReference>
<keyword evidence="4" id="KW-1185">Reference proteome</keyword>
<evidence type="ECO:0000313" key="3">
    <source>
        <dbReference type="Ensembl" id="ENSRNOP00000091758.1"/>
    </source>
</evidence>
<name>A0A8I6AGC5_RAT</name>
<keyword evidence="2" id="KW-0472">Membrane</keyword>
<evidence type="ECO:0000256" key="2">
    <source>
        <dbReference type="SAM" id="Phobius"/>
    </source>
</evidence>
<dbReference type="Gene3D" id="3.90.310.10">
    <property type="entry name" value="ENV polyprotein, receptor-binding domain"/>
    <property type="match status" value="1"/>
</dbReference>
<evidence type="ECO:0000313" key="5">
    <source>
        <dbReference type="RGD" id="7637649"/>
    </source>
</evidence>
<dbReference type="AlphaFoldDB" id="A0A8I6AGC5"/>
<dbReference type="PANTHER" id="PTHR10424">
    <property type="entry name" value="VIRAL ENVELOPE PROTEIN"/>
    <property type="match status" value="1"/>
</dbReference>
<organism evidence="3 4">
    <name type="scientific">Rattus norvegicus</name>
    <name type="common">Rat</name>
    <dbReference type="NCBI Taxonomy" id="10116"/>
    <lineage>
        <taxon>Eukaryota</taxon>
        <taxon>Metazoa</taxon>
        <taxon>Chordata</taxon>
        <taxon>Craniata</taxon>
        <taxon>Vertebrata</taxon>
        <taxon>Euteleostomi</taxon>
        <taxon>Mammalia</taxon>
        <taxon>Eutheria</taxon>
        <taxon>Euarchontoglires</taxon>
        <taxon>Glires</taxon>
        <taxon>Rodentia</taxon>
        <taxon>Myomorpha</taxon>
        <taxon>Muroidea</taxon>
        <taxon>Muridae</taxon>
        <taxon>Murinae</taxon>
        <taxon>Rattus</taxon>
    </lineage>
</organism>
<sequence length="634" mass="70440">MEHHPHLSISLIQTLLKVKTPTWLLLVLLWPRVSGGISPHHIYNITWIVTNLMTGRLANATSVRGTLADAFPPLYFDLCDVIDYKWEPGTTHNWHPSTTYYGCGPASHSKEIYVCPGHRVSRQCGGPGSGYCAQWGCETTGDAYWKPSSSWDLITLKRDGRPPYTLCKRDAKCNPLVLHFTDSGRRATWDGPKSWGLRLYVTGTDPVGLFSLNRQVCPLATRPIGPNPVLPDQKPPSLPAQAQPPSLPKVTQAPGSTPTSPFSTTGGSTILISPSPGTGDRLFNLVAGTYLALNYSDPFRTQECWLCLVSGPPYYEGVAVIGNYTNLTAAPDSCANTPSHRLTLPEVSGRGLCLKNVPPTHQTLYNTTQKIPIGNYFLTAPKGTYWAYNTGLTPCISATVLNQSSDYCVLVEIWPKVTYHESEYIYSFFEKQTRFRREPATLTLALLLGGITLGGVAAGIGTGTTTLIKTGHFRQLQAAMNADLKAIEESVNTLEKSLTSLSKVVLQNRRGLDMLFLREGGLCAALKEECCFYTDHTEIIRDNMAKLRKRLAQRQKLFDSQQGWFEGWFNRSPWFATLLSTLMGPLLILLLILLFGPCILNRLVQFMRDRLSVIQTLVLTQQYHRLRQQETEIS</sequence>
<dbReference type="InterPro" id="IPR008981">
    <property type="entry name" value="FMuLV_rcpt-bd"/>
</dbReference>
<dbReference type="RGD" id="7646482">
    <property type="gene designation" value="LOC102555557"/>
</dbReference>
<dbReference type="SUPFAM" id="SSF49830">
    <property type="entry name" value="ENV polyprotein, receptor-binding domain"/>
    <property type="match status" value="1"/>
</dbReference>
<feature type="region of interest" description="Disordered" evidence="1">
    <location>
        <begin position="223"/>
        <end position="267"/>
    </location>
</feature>
<keyword evidence="2" id="KW-0812">Transmembrane</keyword>
<evidence type="ECO:0000313" key="6">
    <source>
        <dbReference type="RGD" id="7646482"/>
    </source>
</evidence>
<dbReference type="OMA" id="CHSNDEL"/>
<evidence type="ECO:0000313" key="4">
    <source>
        <dbReference type="Proteomes" id="UP000002494"/>
    </source>
</evidence>
<dbReference type="Pfam" id="PF00429">
    <property type="entry name" value="TLV_coat"/>
    <property type="match status" value="1"/>
</dbReference>
<dbReference type="SUPFAM" id="SSF58069">
    <property type="entry name" value="Virus ectodomain"/>
    <property type="match status" value="1"/>
</dbReference>